<keyword evidence="2" id="KW-1185">Reference proteome</keyword>
<gene>
    <name evidence="1" type="ORF">JOC77_003691</name>
</gene>
<name>A0ABS2QM47_9BACI</name>
<reference evidence="1 2" key="1">
    <citation type="submission" date="2021-01" db="EMBL/GenBank/DDBJ databases">
        <title>Genomic Encyclopedia of Type Strains, Phase IV (KMG-IV): sequencing the most valuable type-strain genomes for metagenomic binning, comparative biology and taxonomic classification.</title>
        <authorList>
            <person name="Goeker M."/>
        </authorList>
    </citation>
    <scope>NUCLEOTIDE SEQUENCE [LARGE SCALE GENOMIC DNA]</scope>
    <source>
        <strain evidence="1 2">DSM 105482</strain>
    </source>
</reference>
<accession>A0ABS2QM47</accession>
<dbReference type="Proteomes" id="UP000823486">
    <property type="component" value="Unassembled WGS sequence"/>
</dbReference>
<dbReference type="EMBL" id="JAFBFI010000020">
    <property type="protein sequence ID" value="MBM7694247.1"/>
    <property type="molecule type" value="Genomic_DNA"/>
</dbReference>
<evidence type="ECO:0000313" key="1">
    <source>
        <dbReference type="EMBL" id="MBM7694247.1"/>
    </source>
</evidence>
<proteinExistence type="predicted"/>
<organism evidence="1 2">
    <name type="scientific">Peribacillus deserti</name>
    <dbReference type="NCBI Taxonomy" id="673318"/>
    <lineage>
        <taxon>Bacteria</taxon>
        <taxon>Bacillati</taxon>
        <taxon>Bacillota</taxon>
        <taxon>Bacilli</taxon>
        <taxon>Bacillales</taxon>
        <taxon>Bacillaceae</taxon>
        <taxon>Peribacillus</taxon>
    </lineage>
</organism>
<protein>
    <submittedName>
        <fullName evidence="1">Uncharacterized protein</fullName>
    </submittedName>
</protein>
<sequence length="29" mass="3022">MAMVQKLEPLFSASISTSSVSAAPMGHDE</sequence>
<comment type="caution">
    <text evidence="1">The sequence shown here is derived from an EMBL/GenBank/DDBJ whole genome shotgun (WGS) entry which is preliminary data.</text>
</comment>
<evidence type="ECO:0000313" key="2">
    <source>
        <dbReference type="Proteomes" id="UP000823486"/>
    </source>
</evidence>